<keyword evidence="2" id="KW-1185">Reference proteome</keyword>
<reference evidence="2" key="1">
    <citation type="submission" date="2023-05" db="EMBL/GenBank/DDBJ databases">
        <title>Sedimentitalea sp. nov. JM2-8.</title>
        <authorList>
            <person name="Huang J."/>
        </authorList>
    </citation>
    <scope>NUCLEOTIDE SEQUENCE [LARGE SCALE GENOMIC DNA]</scope>
    <source>
        <strain evidence="2">KHS03</strain>
    </source>
</reference>
<protein>
    <submittedName>
        <fullName evidence="1">Uncharacterized protein</fullName>
    </submittedName>
</protein>
<comment type="caution">
    <text evidence="1">The sequence shown here is derived from an EMBL/GenBank/DDBJ whole genome shotgun (WGS) entry which is preliminary data.</text>
</comment>
<evidence type="ECO:0000313" key="1">
    <source>
        <dbReference type="EMBL" id="MDU9006562.1"/>
    </source>
</evidence>
<sequence length="180" mass="19216">MSPAPSLSRDLAPDLSLGLAALRDGITAGDIAERVDFAPGVSLIADAPLGVGGTWRSPAGRLLELDISMTGRGSWIALHLALELPDLADTAFIGFGCTGVGPAQQIIRPCLRSGLGDGGFVDCFLDRHILTRPDAVAHVDALHVPTCRPLPEIAPWRELLLFLPPEPLRWHLHDLRIFAA</sequence>
<dbReference type="RefSeq" id="WP_316781730.1">
    <property type="nucleotide sequence ID" value="NZ_JASMWN010000025.1"/>
</dbReference>
<organism evidence="1 2">
    <name type="scientific">Sedimentitalea todarodis</name>
    <dbReference type="NCBI Taxonomy" id="1631240"/>
    <lineage>
        <taxon>Bacteria</taxon>
        <taxon>Pseudomonadati</taxon>
        <taxon>Pseudomonadota</taxon>
        <taxon>Alphaproteobacteria</taxon>
        <taxon>Rhodobacterales</taxon>
        <taxon>Paracoccaceae</taxon>
        <taxon>Sedimentitalea</taxon>
    </lineage>
</organism>
<proteinExistence type="predicted"/>
<dbReference type="EMBL" id="JASMWN010000025">
    <property type="protein sequence ID" value="MDU9006562.1"/>
    <property type="molecule type" value="Genomic_DNA"/>
</dbReference>
<gene>
    <name evidence="1" type="ORF">QO231_22250</name>
</gene>
<accession>A0ABU3VK37</accession>
<evidence type="ECO:0000313" key="2">
    <source>
        <dbReference type="Proteomes" id="UP001255416"/>
    </source>
</evidence>
<name>A0ABU3VK37_9RHOB</name>
<dbReference type="Proteomes" id="UP001255416">
    <property type="component" value="Unassembled WGS sequence"/>
</dbReference>